<dbReference type="GO" id="GO:0016747">
    <property type="term" value="F:acyltransferase activity, transferring groups other than amino-acyl groups"/>
    <property type="evidence" value="ECO:0007669"/>
    <property type="project" value="UniProtKB-ARBA"/>
</dbReference>
<keyword evidence="3" id="KW-1185">Reference proteome</keyword>
<dbReference type="OrthoDB" id="1862401at2759"/>
<name>A0A6J1AX78_9ROSI</name>
<dbReference type="GeneID" id="110422052"/>
<dbReference type="AlphaFoldDB" id="A0A6J1AX78"/>
<evidence type="ECO:0000313" key="3">
    <source>
        <dbReference type="Proteomes" id="UP000504621"/>
    </source>
</evidence>
<evidence type="ECO:0000256" key="1">
    <source>
        <dbReference type="ARBA" id="ARBA00022679"/>
    </source>
</evidence>
<evidence type="ECO:0000256" key="2">
    <source>
        <dbReference type="ARBA" id="ARBA00023315"/>
    </source>
</evidence>
<gene>
    <name evidence="4" type="primary">LOC110422052</name>
</gene>
<sequence>MAVLPDTLKVLEDTCVFPPPGSVPTTSLPLTFFDIHWLGSSPMQRLLFYDFPYPTFYFMQSTLPNLKRSLSLTLQHFFPLAGNLVCPPPPQKPYILYKEGDSVPFIAKESTADFSHLIGDHARHVQEFQALLPKLKPASTYSHSTTSTACMQKALMAIQVTLFPKAGICVGATFNHVAADGKAFTHFMKSWASAHRSQGDFMTCLNKSLPDYNKDLIKDPLGLASIFMKDKWNWEDLDSIPYDKFRVTFVIKRSQVELLKNWVTRKCMEENGSETLRRSTFVVTCAFMWVCLVKLQESGTHDLSSTDSYNMLCHFIFLADCRDRLKLPATYFGNCLEPRFAAAKKSELLGGKGILVAAKAIGREVMELEKGALRKAEKWLSRAEEIFKFGRHVCIAASPKLRVYETDFGWGRPRKTEVAHIGSFGSISMAESREEEGGVEFGLALAQDELDSFNAVFEQGLLKLQ</sequence>
<dbReference type="InterPro" id="IPR051504">
    <property type="entry name" value="Plant_metabolite_acyltrans"/>
</dbReference>
<dbReference type="PANTHER" id="PTHR31625">
    <property type="match status" value="1"/>
</dbReference>
<accession>A0A6J1AX78</accession>
<keyword evidence="2" id="KW-0012">Acyltransferase</keyword>
<dbReference type="Pfam" id="PF02458">
    <property type="entry name" value="Transferase"/>
    <property type="match status" value="1"/>
</dbReference>
<organism evidence="3 4">
    <name type="scientific">Herrania umbratica</name>
    <dbReference type="NCBI Taxonomy" id="108875"/>
    <lineage>
        <taxon>Eukaryota</taxon>
        <taxon>Viridiplantae</taxon>
        <taxon>Streptophyta</taxon>
        <taxon>Embryophyta</taxon>
        <taxon>Tracheophyta</taxon>
        <taxon>Spermatophyta</taxon>
        <taxon>Magnoliopsida</taxon>
        <taxon>eudicotyledons</taxon>
        <taxon>Gunneridae</taxon>
        <taxon>Pentapetalae</taxon>
        <taxon>rosids</taxon>
        <taxon>malvids</taxon>
        <taxon>Malvales</taxon>
        <taxon>Malvaceae</taxon>
        <taxon>Byttnerioideae</taxon>
        <taxon>Herrania</taxon>
    </lineage>
</organism>
<dbReference type="RefSeq" id="XP_021291491.1">
    <property type="nucleotide sequence ID" value="XM_021435816.1"/>
</dbReference>
<protein>
    <submittedName>
        <fullName evidence="4">Coumaroyl-CoA:anthocyanidin 3-O-glucoside-6''-O-coumaroyltransferase 1-like</fullName>
    </submittedName>
</protein>
<reference evidence="4" key="1">
    <citation type="submission" date="2025-08" db="UniProtKB">
        <authorList>
            <consortium name="RefSeq"/>
        </authorList>
    </citation>
    <scope>IDENTIFICATION</scope>
    <source>
        <tissue evidence="4">Leaf</tissue>
    </source>
</reference>
<evidence type="ECO:0000313" key="4">
    <source>
        <dbReference type="RefSeq" id="XP_021291491.1"/>
    </source>
</evidence>
<dbReference type="InterPro" id="IPR023213">
    <property type="entry name" value="CAT-like_dom_sf"/>
</dbReference>
<dbReference type="Gene3D" id="3.30.559.10">
    <property type="entry name" value="Chloramphenicol acetyltransferase-like domain"/>
    <property type="match status" value="2"/>
</dbReference>
<proteinExistence type="predicted"/>
<keyword evidence="1" id="KW-0808">Transferase</keyword>
<dbReference type="Proteomes" id="UP000504621">
    <property type="component" value="Unplaced"/>
</dbReference>